<dbReference type="GO" id="GO:0005739">
    <property type="term" value="C:mitochondrion"/>
    <property type="evidence" value="ECO:0007669"/>
    <property type="project" value="TreeGrafter"/>
</dbReference>
<dbReference type="Proteomes" id="UP001152799">
    <property type="component" value="Chromosome 8"/>
</dbReference>
<accession>A0A9N9MY36</accession>
<dbReference type="Pfam" id="PF10561">
    <property type="entry name" value="C2orf69"/>
    <property type="match status" value="2"/>
</dbReference>
<dbReference type="OrthoDB" id="419333at2759"/>
<proteinExistence type="predicted"/>
<name>A0A9N9MY36_9CUCU</name>
<protein>
    <submittedName>
        <fullName evidence="1">Uncharacterized protein</fullName>
    </submittedName>
</protein>
<dbReference type="AlphaFoldDB" id="A0A9N9MY36"/>
<dbReference type="InterPro" id="IPR018881">
    <property type="entry name" value="C2orf69_mit"/>
</dbReference>
<reference evidence="1" key="1">
    <citation type="submission" date="2022-01" db="EMBL/GenBank/DDBJ databases">
        <authorList>
            <person name="King R."/>
        </authorList>
    </citation>
    <scope>NUCLEOTIDE SEQUENCE</scope>
</reference>
<gene>
    <name evidence="1" type="ORF">CEUTPL_LOCUS13417</name>
</gene>
<organism evidence="1 2">
    <name type="scientific">Ceutorhynchus assimilis</name>
    <name type="common">cabbage seed weevil</name>
    <dbReference type="NCBI Taxonomy" id="467358"/>
    <lineage>
        <taxon>Eukaryota</taxon>
        <taxon>Metazoa</taxon>
        <taxon>Ecdysozoa</taxon>
        <taxon>Arthropoda</taxon>
        <taxon>Hexapoda</taxon>
        <taxon>Insecta</taxon>
        <taxon>Pterygota</taxon>
        <taxon>Neoptera</taxon>
        <taxon>Endopterygota</taxon>
        <taxon>Coleoptera</taxon>
        <taxon>Polyphaga</taxon>
        <taxon>Cucujiformia</taxon>
        <taxon>Curculionidae</taxon>
        <taxon>Ceutorhynchinae</taxon>
        <taxon>Ceutorhynchus</taxon>
    </lineage>
</organism>
<dbReference type="PANTHER" id="PTHR31296:SF1">
    <property type="entry name" value="MITOCHONDRIAL PROTEIN C2ORF69"/>
    <property type="match status" value="1"/>
</dbReference>
<dbReference type="PANTHER" id="PTHR31296">
    <property type="entry name" value="UPF0565 PROTEIN C2ORF69"/>
    <property type="match status" value="1"/>
</dbReference>
<sequence>MEILNLTSTVVVDFYFKRLFTTTSKIISMALKNPIRLPDIAGYEERKNDIVYSKPLVDSAVAKVVIFFPGDVQDYIENMEAHRDNKHHKQWNLEGTASILQKKFPENHILVVKPSRMDFKTFSCFQNFVQSSQLGIPEHIPNFNSLNHLEALLKNISERIQQPTALDKLDREIVGFSKGCVVLNQFVHEFHYSIINKDQGILNIIKKIKSMYWLDGGHSGGKNTWIVQQDVLTSLCSLDININIHVTPYQIQDDRRPWIKKEEKTFSDFLQKHSSKITRLVHFEAIPPSIITHFDVINSFKK</sequence>
<evidence type="ECO:0000313" key="1">
    <source>
        <dbReference type="EMBL" id="CAG9773016.1"/>
    </source>
</evidence>
<keyword evidence="2" id="KW-1185">Reference proteome</keyword>
<dbReference type="EMBL" id="OU892284">
    <property type="protein sequence ID" value="CAG9773016.1"/>
    <property type="molecule type" value="Genomic_DNA"/>
</dbReference>
<evidence type="ECO:0000313" key="2">
    <source>
        <dbReference type="Proteomes" id="UP001152799"/>
    </source>
</evidence>